<dbReference type="PROSITE" id="PS50888">
    <property type="entry name" value="BHLH"/>
    <property type="match status" value="1"/>
</dbReference>
<gene>
    <name evidence="7" type="ORF">KP509_30G009600</name>
</gene>
<evidence type="ECO:0000259" key="6">
    <source>
        <dbReference type="PROSITE" id="PS50888"/>
    </source>
</evidence>
<dbReference type="InterPro" id="IPR011598">
    <property type="entry name" value="bHLH_dom"/>
</dbReference>
<dbReference type="OrthoDB" id="2004973at2759"/>
<dbReference type="Proteomes" id="UP000825935">
    <property type="component" value="Chromosome 30"/>
</dbReference>
<evidence type="ECO:0000313" key="8">
    <source>
        <dbReference type="Proteomes" id="UP000825935"/>
    </source>
</evidence>
<feature type="compositionally biased region" description="Basic residues" evidence="5">
    <location>
        <begin position="267"/>
        <end position="277"/>
    </location>
</feature>
<dbReference type="PANTHER" id="PTHR12565">
    <property type="entry name" value="STEROL REGULATORY ELEMENT-BINDING PROTEIN"/>
    <property type="match status" value="1"/>
</dbReference>
<dbReference type="SMART" id="SM00353">
    <property type="entry name" value="HLH"/>
    <property type="match status" value="1"/>
</dbReference>
<evidence type="ECO:0000256" key="1">
    <source>
        <dbReference type="ARBA" id="ARBA00004123"/>
    </source>
</evidence>
<dbReference type="InterPro" id="IPR024097">
    <property type="entry name" value="bHLH_ZIP_TF"/>
</dbReference>
<reference evidence="7" key="1">
    <citation type="submission" date="2021-08" db="EMBL/GenBank/DDBJ databases">
        <title>WGS assembly of Ceratopteris richardii.</title>
        <authorList>
            <person name="Marchant D.B."/>
            <person name="Chen G."/>
            <person name="Jenkins J."/>
            <person name="Shu S."/>
            <person name="Leebens-Mack J."/>
            <person name="Grimwood J."/>
            <person name="Schmutz J."/>
            <person name="Soltis P."/>
            <person name="Soltis D."/>
            <person name="Chen Z.-H."/>
        </authorList>
    </citation>
    <scope>NUCLEOTIDE SEQUENCE</scope>
    <source>
        <strain evidence="7">Whitten #5841</strain>
        <tissue evidence="7">Leaf</tissue>
    </source>
</reference>
<accession>A0A8T2R1R2</accession>
<evidence type="ECO:0000313" key="7">
    <source>
        <dbReference type="EMBL" id="KAH7289575.1"/>
    </source>
</evidence>
<dbReference type="SUPFAM" id="SSF47459">
    <property type="entry name" value="HLH, helix-loop-helix DNA-binding domain"/>
    <property type="match status" value="1"/>
</dbReference>
<dbReference type="Gene3D" id="4.10.280.10">
    <property type="entry name" value="Helix-loop-helix DNA-binding domain"/>
    <property type="match status" value="1"/>
</dbReference>
<evidence type="ECO:0000256" key="5">
    <source>
        <dbReference type="SAM" id="MobiDB-lite"/>
    </source>
</evidence>
<comment type="subcellular location">
    <subcellularLocation>
        <location evidence="1">Nucleus</location>
    </subcellularLocation>
</comment>
<dbReference type="PANTHER" id="PTHR12565:SF184">
    <property type="entry name" value="BHLH TRANSCRIPTION FACTOR"/>
    <property type="match status" value="1"/>
</dbReference>
<keyword evidence="4" id="KW-0539">Nucleus</keyword>
<organism evidence="7 8">
    <name type="scientific">Ceratopteris richardii</name>
    <name type="common">Triangle waterfern</name>
    <dbReference type="NCBI Taxonomy" id="49495"/>
    <lineage>
        <taxon>Eukaryota</taxon>
        <taxon>Viridiplantae</taxon>
        <taxon>Streptophyta</taxon>
        <taxon>Embryophyta</taxon>
        <taxon>Tracheophyta</taxon>
        <taxon>Polypodiopsida</taxon>
        <taxon>Polypodiidae</taxon>
        <taxon>Polypodiales</taxon>
        <taxon>Pteridineae</taxon>
        <taxon>Pteridaceae</taxon>
        <taxon>Parkerioideae</taxon>
        <taxon>Ceratopteris</taxon>
    </lineage>
</organism>
<dbReference type="GO" id="GO:0046983">
    <property type="term" value="F:protein dimerization activity"/>
    <property type="evidence" value="ECO:0007669"/>
    <property type="project" value="InterPro"/>
</dbReference>
<protein>
    <recommendedName>
        <fullName evidence="6">BHLH domain-containing protein</fullName>
    </recommendedName>
</protein>
<dbReference type="AlphaFoldDB" id="A0A8T2R1R2"/>
<dbReference type="Pfam" id="PF00010">
    <property type="entry name" value="HLH"/>
    <property type="match status" value="1"/>
</dbReference>
<dbReference type="InterPro" id="IPR036638">
    <property type="entry name" value="HLH_DNA-bd_sf"/>
</dbReference>
<dbReference type="GO" id="GO:0005634">
    <property type="term" value="C:nucleus"/>
    <property type="evidence" value="ECO:0007669"/>
    <property type="project" value="UniProtKB-SubCell"/>
</dbReference>
<evidence type="ECO:0000256" key="3">
    <source>
        <dbReference type="ARBA" id="ARBA00023163"/>
    </source>
</evidence>
<dbReference type="EMBL" id="CM035435">
    <property type="protein sequence ID" value="KAH7289575.1"/>
    <property type="molecule type" value="Genomic_DNA"/>
</dbReference>
<proteinExistence type="predicted"/>
<keyword evidence="3" id="KW-0804">Transcription</keyword>
<name>A0A8T2R1R2_CERRI</name>
<keyword evidence="2" id="KW-0805">Transcription regulation</keyword>
<evidence type="ECO:0000256" key="2">
    <source>
        <dbReference type="ARBA" id="ARBA00023015"/>
    </source>
</evidence>
<sequence>MASLSSSSTVSRSPLAHHHLLDVDSIFNSSFLKDCSFEISGSLTVGSIHPFLAMQQPPTKWDTTIGLGAGYSHAQLMQSSIVSHPYIPWHCLPGESASLIRDGFTDQSVLNVHDGNVSTITFDTGEGKEFRAMERPGFVSFLSDTFEGEVEPETINLDDEVPFSNFPCSSSNPKMQETSTPELLNSNASINKRCQNEVDFEYIAQYRQSHSASENQEMRDSPRDSTFMSMLDLRYNQPERRGVKRRNVLETFYTGTPAADHRIETHHIHKSNRKRKPSATTAMSPRNHYIPSDQNDIKADPADDSQKHLCNVRCTDTDEGVIHVRARRGQATDSHSLAERVRRAKISERMKLLQELVPGCSKVLGKAAVLEEIIKYVKFLQLQIDFLSMKLATTTSQTTISVKNMESFPNQLL</sequence>
<feature type="domain" description="BHLH" evidence="6">
    <location>
        <begin position="330"/>
        <end position="380"/>
    </location>
</feature>
<feature type="region of interest" description="Disordered" evidence="5">
    <location>
        <begin position="266"/>
        <end position="296"/>
    </location>
</feature>
<dbReference type="GO" id="GO:0003700">
    <property type="term" value="F:DNA-binding transcription factor activity"/>
    <property type="evidence" value="ECO:0007669"/>
    <property type="project" value="TreeGrafter"/>
</dbReference>
<keyword evidence="8" id="KW-1185">Reference proteome</keyword>
<evidence type="ECO:0000256" key="4">
    <source>
        <dbReference type="ARBA" id="ARBA00023242"/>
    </source>
</evidence>
<comment type="caution">
    <text evidence="7">The sequence shown here is derived from an EMBL/GenBank/DDBJ whole genome shotgun (WGS) entry which is preliminary data.</text>
</comment>